<dbReference type="InterPro" id="IPR002372">
    <property type="entry name" value="PQQ_rpt_dom"/>
</dbReference>
<dbReference type="InterPro" id="IPR018391">
    <property type="entry name" value="PQQ_b-propeller_rpt"/>
</dbReference>
<dbReference type="AlphaFoldDB" id="A0A1U9R2D9"/>
<feature type="domain" description="Pyrrolo-quinoline quinone repeat" evidence="1">
    <location>
        <begin position="4"/>
        <end position="166"/>
    </location>
</feature>
<dbReference type="Gene3D" id="2.130.10.10">
    <property type="entry name" value="YVTN repeat-like/Quinoprotein amine dehydrogenase"/>
    <property type="match status" value="1"/>
</dbReference>
<protein>
    <recommendedName>
        <fullName evidence="1">Pyrrolo-quinoline quinone repeat domain-containing protein</fullName>
    </recommendedName>
</protein>
<dbReference type="Pfam" id="PF13360">
    <property type="entry name" value="PQQ_2"/>
    <property type="match status" value="1"/>
</dbReference>
<name>A0A1U9R2D9_STRNV</name>
<dbReference type="RefSeq" id="WP_159392576.1">
    <property type="nucleotide sequence ID" value="NZ_CP018047.1"/>
</dbReference>
<dbReference type="OrthoDB" id="4048143at2"/>
<gene>
    <name evidence="2" type="ORF">BBN63_34440</name>
</gene>
<dbReference type="SUPFAM" id="SSF50998">
    <property type="entry name" value="Quinoprotein alcohol dehydrogenase-like"/>
    <property type="match status" value="1"/>
</dbReference>
<dbReference type="KEGG" id="snw:BBN63_34440"/>
<sequence length="267" mass="28876">MGYRISTGKKLWSAPPSGCALEEQAGGAELVTISVCGRDSKIGKRDPETGKLSWRYTAPTGTTDAWIVSASPLVVALNTDQTGYQSGADRLVSLSEGGRVQATWETHEEDPKIKRTRYVAGCGYTQPGCGAVVVSDSTLYMATLANVSDANKIIAFDVKTGKEKWSSKPQSDDAPETIPVQTEGTGLIVYPAASTSHGSEVVRLTGDGRPKRLMKREDGLDTQRPEVDMLNSDVRDRPYYADGRLYLHYSGSYAFSNRPLTVVLTTT</sequence>
<dbReference type="EMBL" id="CP018047">
    <property type="protein sequence ID" value="AQU70509.1"/>
    <property type="molecule type" value="Genomic_DNA"/>
</dbReference>
<dbReference type="Proteomes" id="UP000189677">
    <property type="component" value="Chromosome"/>
</dbReference>
<dbReference type="InterPro" id="IPR011047">
    <property type="entry name" value="Quinoprotein_ADH-like_sf"/>
</dbReference>
<keyword evidence="3" id="KW-1185">Reference proteome</keyword>
<evidence type="ECO:0000259" key="1">
    <source>
        <dbReference type="Pfam" id="PF13360"/>
    </source>
</evidence>
<accession>A0A1U9R2D9</accession>
<reference evidence="2 3" key="1">
    <citation type="submission" date="2016-11" db="EMBL/GenBank/DDBJ databases">
        <title>Complete genome sequence of Streptomyces niveus SCSIO 3406.</title>
        <authorList>
            <person name="Zhu Q."/>
            <person name="Cheng W."/>
            <person name="Song Y."/>
            <person name="Li Q."/>
            <person name="Ju J."/>
        </authorList>
    </citation>
    <scope>NUCLEOTIDE SEQUENCE [LARGE SCALE GENOMIC DNA]</scope>
    <source>
        <strain evidence="2 3">SCSIO 3406</strain>
    </source>
</reference>
<proteinExistence type="predicted"/>
<evidence type="ECO:0000313" key="2">
    <source>
        <dbReference type="EMBL" id="AQU70509.1"/>
    </source>
</evidence>
<evidence type="ECO:0000313" key="3">
    <source>
        <dbReference type="Proteomes" id="UP000189677"/>
    </source>
</evidence>
<dbReference type="InterPro" id="IPR015943">
    <property type="entry name" value="WD40/YVTN_repeat-like_dom_sf"/>
</dbReference>
<dbReference type="SMART" id="SM00564">
    <property type="entry name" value="PQQ"/>
    <property type="match status" value="1"/>
</dbReference>
<organism evidence="2 3">
    <name type="scientific">Streptomyces niveus</name>
    <name type="common">Streptomyces spheroides</name>
    <dbReference type="NCBI Taxonomy" id="193462"/>
    <lineage>
        <taxon>Bacteria</taxon>
        <taxon>Bacillati</taxon>
        <taxon>Actinomycetota</taxon>
        <taxon>Actinomycetes</taxon>
        <taxon>Kitasatosporales</taxon>
        <taxon>Streptomycetaceae</taxon>
        <taxon>Streptomyces</taxon>
    </lineage>
</organism>